<dbReference type="GO" id="GO:0019843">
    <property type="term" value="F:rRNA binding"/>
    <property type="evidence" value="ECO:0007669"/>
    <property type="project" value="UniProtKB-UniRule"/>
</dbReference>
<evidence type="ECO:0000259" key="7">
    <source>
        <dbReference type="SMART" id="SM00739"/>
    </source>
</evidence>
<comment type="similarity">
    <text evidence="1 5 6">Belongs to the universal ribosomal protein uL24 family.</text>
</comment>
<evidence type="ECO:0000313" key="8">
    <source>
        <dbReference type="EMBL" id="KIX85296.1"/>
    </source>
</evidence>
<dbReference type="PANTHER" id="PTHR12903">
    <property type="entry name" value="MITOCHONDRIAL RIBOSOMAL PROTEIN L24"/>
    <property type="match status" value="1"/>
</dbReference>
<dbReference type="HAMAP" id="MF_01326_B">
    <property type="entry name" value="Ribosomal_uL24_B"/>
    <property type="match status" value="1"/>
</dbReference>
<dbReference type="InterPro" id="IPR003256">
    <property type="entry name" value="Ribosomal_uL24"/>
</dbReference>
<feature type="domain" description="KOW" evidence="7">
    <location>
        <begin position="4"/>
        <end position="31"/>
    </location>
</feature>
<dbReference type="InterPro" id="IPR008991">
    <property type="entry name" value="Translation_prot_SH3-like_sf"/>
</dbReference>
<dbReference type="Pfam" id="PF17136">
    <property type="entry name" value="ribosomal_L24"/>
    <property type="match status" value="1"/>
</dbReference>
<dbReference type="Proteomes" id="UP000032214">
    <property type="component" value="Unassembled WGS sequence"/>
</dbReference>
<accession>A0A0D2JE48</accession>
<dbReference type="GO" id="GO:0005840">
    <property type="term" value="C:ribosome"/>
    <property type="evidence" value="ECO:0007669"/>
    <property type="project" value="UniProtKB-KW"/>
</dbReference>
<dbReference type="InterPro" id="IPR041988">
    <property type="entry name" value="Ribosomal_uL24_KOW"/>
</dbReference>
<dbReference type="SUPFAM" id="SSF50104">
    <property type="entry name" value="Translation proteins SH3-like domain"/>
    <property type="match status" value="1"/>
</dbReference>
<dbReference type="Pfam" id="PF00467">
    <property type="entry name" value="KOW"/>
    <property type="match status" value="1"/>
</dbReference>
<reference evidence="8 9" key="1">
    <citation type="journal article" date="2013" name="Proc. Natl. Acad. Sci. U.S.A.">
        <title>Candidate phylum TM6 genome recovered from a hospital sink biofilm provides genomic insights into this uncultivated phylum.</title>
        <authorList>
            <person name="McLean J.S."/>
            <person name="Lombardo M.J."/>
            <person name="Badger J.H."/>
            <person name="Edlund A."/>
            <person name="Novotny M."/>
            <person name="Yee-Greenbaum J."/>
            <person name="Vyahhi N."/>
            <person name="Hall A.P."/>
            <person name="Yang Y."/>
            <person name="Dupont C.L."/>
            <person name="Ziegler M.G."/>
            <person name="Chitsaz H."/>
            <person name="Allen A.E."/>
            <person name="Yooseph S."/>
            <person name="Tesler G."/>
            <person name="Pevzner P.A."/>
            <person name="Friedman R.M."/>
            <person name="Nealson K.H."/>
            <person name="Venter J.C."/>
            <person name="Lasken R.S."/>
        </authorList>
    </citation>
    <scope>NUCLEOTIDE SEQUENCE [LARGE SCALE GENOMIC DNA]</scope>
    <source>
        <strain evidence="8 9">TM6SC1</strain>
    </source>
</reference>
<comment type="function">
    <text evidence="5">One of two assembly initiator proteins, it binds directly to the 5'-end of the 23S rRNA, where it nucleates assembly of the 50S subunit.</text>
</comment>
<keyword evidence="3 5" id="KW-0687">Ribonucleoprotein</keyword>
<name>A0A0D2JE48_9BACT</name>
<dbReference type="GO" id="GO:0003735">
    <property type="term" value="F:structural constituent of ribosome"/>
    <property type="evidence" value="ECO:0007669"/>
    <property type="project" value="InterPro"/>
</dbReference>
<dbReference type="InterPro" id="IPR057264">
    <property type="entry name" value="Ribosomal_uL24_C"/>
</dbReference>
<keyword evidence="5" id="KW-0694">RNA-binding</keyword>
<evidence type="ECO:0000256" key="4">
    <source>
        <dbReference type="ARBA" id="ARBA00035206"/>
    </source>
</evidence>
<organism evidence="8 9">
    <name type="scientific">candidate division TM6 bacterium JCVI TM6SC1</name>
    <dbReference type="NCBI Taxonomy" id="1306947"/>
    <lineage>
        <taxon>Bacteria</taxon>
        <taxon>Candidatus Babelota</taxon>
        <taxon>Vermiphilus</taxon>
    </lineage>
</organism>
<dbReference type="PROSITE" id="PS01108">
    <property type="entry name" value="RIBOSOMAL_L24"/>
    <property type="match status" value="1"/>
</dbReference>
<evidence type="ECO:0000256" key="6">
    <source>
        <dbReference type="RuleBase" id="RU003477"/>
    </source>
</evidence>
<dbReference type="InterPro" id="IPR014722">
    <property type="entry name" value="Rib_uL2_dom2"/>
</dbReference>
<proteinExistence type="inferred from homology"/>
<protein>
    <recommendedName>
        <fullName evidence="4 5">Large ribosomal subunit protein uL24</fullName>
    </recommendedName>
</protein>
<evidence type="ECO:0000256" key="2">
    <source>
        <dbReference type="ARBA" id="ARBA00022980"/>
    </source>
</evidence>
<dbReference type="EMBL" id="ARQD01000002">
    <property type="protein sequence ID" value="KIX85296.1"/>
    <property type="molecule type" value="Genomic_DNA"/>
</dbReference>
<keyword evidence="2 5" id="KW-0689">Ribosomal protein</keyword>
<dbReference type="GO" id="GO:1990904">
    <property type="term" value="C:ribonucleoprotein complex"/>
    <property type="evidence" value="ECO:0007669"/>
    <property type="project" value="UniProtKB-KW"/>
</dbReference>
<evidence type="ECO:0000313" key="9">
    <source>
        <dbReference type="Proteomes" id="UP000032214"/>
    </source>
</evidence>
<dbReference type="SMART" id="SM00739">
    <property type="entry name" value="KOW"/>
    <property type="match status" value="1"/>
</dbReference>
<evidence type="ECO:0000256" key="5">
    <source>
        <dbReference type="HAMAP-Rule" id="MF_01326"/>
    </source>
</evidence>
<dbReference type="STRING" id="1306947.J120_03250"/>
<dbReference type="InterPro" id="IPR005824">
    <property type="entry name" value="KOW"/>
</dbReference>
<keyword evidence="5" id="KW-0699">rRNA-binding</keyword>
<dbReference type="Gene3D" id="2.30.30.30">
    <property type="match status" value="1"/>
</dbReference>
<gene>
    <name evidence="5" type="primary">rplX</name>
    <name evidence="8" type="ORF">J120_03250</name>
</gene>
<comment type="function">
    <text evidence="5">One of the proteins that surrounds the polypeptide exit tunnel on the outside of the subunit.</text>
</comment>
<dbReference type="AlphaFoldDB" id="A0A0D2JE48"/>
<sequence>MVARVKKNDTVFILSGKDKGKTGMVIQVLPNKDKVLVQGIAVRTVHKKARKQSDVSGIKKEEGYIHLSRVMPLCTSCKKPCRTGVSVSDTGVKSRVCRRCQHAF</sequence>
<evidence type="ECO:0000256" key="1">
    <source>
        <dbReference type="ARBA" id="ARBA00010618"/>
    </source>
</evidence>
<dbReference type="NCBIfam" id="TIGR01079">
    <property type="entry name" value="rplX_bact"/>
    <property type="match status" value="1"/>
</dbReference>
<dbReference type="eggNOG" id="COG0198">
    <property type="taxonomic scope" value="Bacteria"/>
</dbReference>
<dbReference type="InterPro" id="IPR005825">
    <property type="entry name" value="Ribosomal_uL24_CS"/>
</dbReference>
<comment type="caution">
    <text evidence="8">The sequence shown here is derived from an EMBL/GenBank/DDBJ whole genome shotgun (WGS) entry which is preliminary data.</text>
</comment>
<keyword evidence="9" id="KW-1185">Reference proteome</keyword>
<evidence type="ECO:0000256" key="3">
    <source>
        <dbReference type="ARBA" id="ARBA00023274"/>
    </source>
</evidence>
<dbReference type="GO" id="GO:0006412">
    <property type="term" value="P:translation"/>
    <property type="evidence" value="ECO:0007669"/>
    <property type="project" value="UniProtKB-UniRule"/>
</dbReference>
<comment type="subunit">
    <text evidence="5">Part of the 50S ribosomal subunit.</text>
</comment>
<dbReference type="CDD" id="cd06089">
    <property type="entry name" value="KOW_RPL26"/>
    <property type="match status" value="1"/>
</dbReference>